<evidence type="ECO:0008006" key="4">
    <source>
        <dbReference type="Google" id="ProtNLM"/>
    </source>
</evidence>
<keyword evidence="1" id="KW-0732">Signal</keyword>
<keyword evidence="3" id="KW-1185">Reference proteome</keyword>
<protein>
    <recommendedName>
        <fullName evidence="4">Spider venom protein</fullName>
    </recommendedName>
</protein>
<dbReference type="AlphaFoldDB" id="A0A8X6N8P2"/>
<reference evidence="2" key="1">
    <citation type="submission" date="2020-08" db="EMBL/GenBank/DDBJ databases">
        <title>Multicomponent nature underlies the extraordinary mechanical properties of spider dragline silk.</title>
        <authorList>
            <person name="Kono N."/>
            <person name="Nakamura H."/>
            <person name="Mori M."/>
            <person name="Yoshida Y."/>
            <person name="Ohtoshi R."/>
            <person name="Malay A.D."/>
            <person name="Moran D.A.P."/>
            <person name="Tomita M."/>
            <person name="Numata K."/>
            <person name="Arakawa K."/>
        </authorList>
    </citation>
    <scope>NUCLEOTIDE SEQUENCE</scope>
</reference>
<organism evidence="2 3">
    <name type="scientific">Nephila pilipes</name>
    <name type="common">Giant wood spider</name>
    <name type="synonym">Nephila maculata</name>
    <dbReference type="NCBI Taxonomy" id="299642"/>
    <lineage>
        <taxon>Eukaryota</taxon>
        <taxon>Metazoa</taxon>
        <taxon>Ecdysozoa</taxon>
        <taxon>Arthropoda</taxon>
        <taxon>Chelicerata</taxon>
        <taxon>Arachnida</taxon>
        <taxon>Araneae</taxon>
        <taxon>Araneomorphae</taxon>
        <taxon>Entelegynae</taxon>
        <taxon>Araneoidea</taxon>
        <taxon>Nephilidae</taxon>
        <taxon>Nephila</taxon>
    </lineage>
</organism>
<feature type="chain" id="PRO_5036469318" description="Spider venom protein" evidence="1">
    <location>
        <begin position="19"/>
        <end position="80"/>
    </location>
</feature>
<dbReference type="EMBL" id="BMAW01055204">
    <property type="protein sequence ID" value="GFS99735.1"/>
    <property type="molecule type" value="Genomic_DNA"/>
</dbReference>
<feature type="signal peptide" evidence="1">
    <location>
        <begin position="1"/>
        <end position="18"/>
    </location>
</feature>
<gene>
    <name evidence="2" type="ORF">NPIL_672901</name>
</gene>
<evidence type="ECO:0000256" key="1">
    <source>
        <dbReference type="SAM" id="SignalP"/>
    </source>
</evidence>
<dbReference type="Proteomes" id="UP000887013">
    <property type="component" value="Unassembled WGS sequence"/>
</dbReference>
<proteinExistence type="predicted"/>
<name>A0A8X6N8P2_NEPPI</name>
<evidence type="ECO:0000313" key="2">
    <source>
        <dbReference type="EMBL" id="GFS99735.1"/>
    </source>
</evidence>
<evidence type="ECO:0000313" key="3">
    <source>
        <dbReference type="Proteomes" id="UP000887013"/>
    </source>
</evidence>
<comment type="caution">
    <text evidence="2">The sequence shown here is derived from an EMBL/GenBank/DDBJ whole genome shotgun (WGS) entry which is preliminary data.</text>
</comment>
<dbReference type="OrthoDB" id="10358501at2759"/>
<accession>A0A8X6N8P2</accession>
<sequence>MMIYELLLITTSISIAMAAEACHYHAPKCSPNLMFCGGPPCESGEEPIRDKCLACCPYCRSERERRFTGDDQQINNRSNT</sequence>